<evidence type="ECO:0000256" key="6">
    <source>
        <dbReference type="ARBA" id="ARBA00022989"/>
    </source>
</evidence>
<accession>A0A7M7G641</accession>
<keyword evidence="6 10" id="KW-1133">Transmembrane helix</keyword>
<feature type="domain" description="Major facilitator superfamily (MFS) profile" evidence="11">
    <location>
        <begin position="47"/>
        <end position="480"/>
    </location>
</feature>
<dbReference type="PROSITE" id="PS50850">
    <property type="entry name" value="MFS"/>
    <property type="match status" value="1"/>
</dbReference>
<dbReference type="PRINTS" id="PR00171">
    <property type="entry name" value="SUGRTRNSPORT"/>
</dbReference>
<dbReference type="InterPro" id="IPR003663">
    <property type="entry name" value="Sugar/inositol_transpt"/>
</dbReference>
<dbReference type="InterPro" id="IPR020846">
    <property type="entry name" value="MFS_dom"/>
</dbReference>
<dbReference type="FunFam" id="1.20.1250.20:FF:000218">
    <property type="entry name" value="facilitated trehalose transporter Tret1"/>
    <property type="match status" value="1"/>
</dbReference>
<dbReference type="Gene3D" id="1.20.1250.20">
    <property type="entry name" value="MFS general substrate transporter like domains"/>
    <property type="match status" value="1"/>
</dbReference>
<feature type="transmembrane region" description="Helical" evidence="10">
    <location>
        <begin position="389"/>
        <end position="413"/>
    </location>
</feature>
<dbReference type="RefSeq" id="XP_001604717.2">
    <property type="nucleotide sequence ID" value="XM_001604667.6"/>
</dbReference>
<dbReference type="GeneID" id="100121131"/>
<name>A0A7M7G641_NASVI</name>
<dbReference type="EnsemblMetazoa" id="XM_001604667">
    <property type="protein sequence ID" value="XP_001604717"/>
    <property type="gene ID" value="LOC100121131"/>
</dbReference>
<feature type="transmembrane region" description="Helical" evidence="10">
    <location>
        <begin position="114"/>
        <end position="131"/>
    </location>
</feature>
<evidence type="ECO:0000256" key="10">
    <source>
        <dbReference type="SAM" id="Phobius"/>
    </source>
</evidence>
<feature type="transmembrane region" description="Helical" evidence="10">
    <location>
        <begin position="290"/>
        <end position="308"/>
    </location>
</feature>
<feature type="region of interest" description="Disordered" evidence="9">
    <location>
        <begin position="15"/>
        <end position="35"/>
    </location>
</feature>
<evidence type="ECO:0000259" key="11">
    <source>
        <dbReference type="PROSITE" id="PS50850"/>
    </source>
</evidence>
<evidence type="ECO:0000313" key="12">
    <source>
        <dbReference type="EnsemblMetazoa" id="XP_001604717"/>
    </source>
</evidence>
<dbReference type="GO" id="GO:0005886">
    <property type="term" value="C:plasma membrane"/>
    <property type="evidence" value="ECO:0007669"/>
    <property type="project" value="UniProtKB-SubCell"/>
</dbReference>
<feature type="transmembrane region" description="Helical" evidence="10">
    <location>
        <begin position="194"/>
        <end position="218"/>
    </location>
</feature>
<evidence type="ECO:0000256" key="2">
    <source>
        <dbReference type="ARBA" id="ARBA00022448"/>
    </source>
</evidence>
<evidence type="ECO:0000256" key="7">
    <source>
        <dbReference type="ARBA" id="ARBA00023136"/>
    </source>
</evidence>
<dbReference type="InterPro" id="IPR005828">
    <property type="entry name" value="MFS_sugar_transport-like"/>
</dbReference>
<dbReference type="InterPro" id="IPR005829">
    <property type="entry name" value="Sugar_transporter_CS"/>
</dbReference>
<organism evidence="12 13">
    <name type="scientific">Nasonia vitripennis</name>
    <name type="common">Parasitic wasp</name>
    <dbReference type="NCBI Taxonomy" id="7425"/>
    <lineage>
        <taxon>Eukaryota</taxon>
        <taxon>Metazoa</taxon>
        <taxon>Ecdysozoa</taxon>
        <taxon>Arthropoda</taxon>
        <taxon>Hexapoda</taxon>
        <taxon>Insecta</taxon>
        <taxon>Pterygota</taxon>
        <taxon>Neoptera</taxon>
        <taxon>Endopterygota</taxon>
        <taxon>Hymenoptera</taxon>
        <taxon>Apocrita</taxon>
        <taxon>Proctotrupomorpha</taxon>
        <taxon>Chalcidoidea</taxon>
        <taxon>Pteromalidae</taxon>
        <taxon>Pteromalinae</taxon>
        <taxon>Nasonia</taxon>
    </lineage>
</organism>
<evidence type="ECO:0000256" key="4">
    <source>
        <dbReference type="ARBA" id="ARBA00022597"/>
    </source>
</evidence>
<feature type="transmembrane region" description="Helical" evidence="10">
    <location>
        <begin position="328"/>
        <end position="348"/>
    </location>
</feature>
<keyword evidence="5 10" id="KW-0812">Transmembrane</keyword>
<dbReference type="Pfam" id="PF00083">
    <property type="entry name" value="Sugar_tr"/>
    <property type="match status" value="1"/>
</dbReference>
<sequence>MSGLGPSDALLNGTKEAATRQEMEPAGMPRPKGQRTQWKQWAACISATLSMVAAGTVYGWSTTIQTRLTDNTTVDVPIHVTGEQSSWIISLVVIGSMMGAFYGAYVAASCGRKICLLMSSLFYILGWLLVIFAHNVWYLYISRLILGIGVGMSYTANPMYVSEVADVNIRGALSTLIAVNVFTGSLISCSVGPWTTYLTLGIALLCIPILFVLTFAWFPESPYYLLSKGKSAEAASAIAFFQGITDPDELRQEVELVRRNIGKDSSDEFEELKFSFSDFLLLMKTRNRRALVIVMGLILGQQLSGSFTTMQYLEMMFHDAKIGIDSHTATIIVLVVAMVSGGVSTMTVEGAGRRLLLLYSSFACALSLGVLGVYLLIKSTGADLSSINLLPVFDIIVFQAVYQIGLGTMPNLLIGELFPTNVKGIAGAVIIVFDGLMGFIVSKYYEPIFIRLGGQVVYLFFCVSTLGIFFFIYAYVPETKRKTFLEIQDILDELRPFKVHSSTSISCLPIKRSGGEEDNKTEEA</sequence>
<dbReference type="OrthoDB" id="4142200at2759"/>
<evidence type="ECO:0000256" key="8">
    <source>
        <dbReference type="ARBA" id="ARBA00023180"/>
    </source>
</evidence>
<evidence type="ECO:0000313" key="13">
    <source>
        <dbReference type="Proteomes" id="UP000002358"/>
    </source>
</evidence>
<dbReference type="PANTHER" id="PTHR48021">
    <property type="match status" value="1"/>
</dbReference>
<evidence type="ECO:0000256" key="3">
    <source>
        <dbReference type="ARBA" id="ARBA00022475"/>
    </source>
</evidence>
<keyword evidence="4" id="KW-0762">Sugar transport</keyword>
<protein>
    <recommendedName>
        <fullName evidence="11">Major facilitator superfamily (MFS) profile domain-containing protein</fullName>
    </recommendedName>
</protein>
<keyword evidence="2" id="KW-0813">Transport</keyword>
<dbReference type="PROSITE" id="PS00217">
    <property type="entry name" value="SUGAR_TRANSPORT_2"/>
    <property type="match status" value="1"/>
</dbReference>
<evidence type="ECO:0000256" key="9">
    <source>
        <dbReference type="SAM" id="MobiDB-lite"/>
    </source>
</evidence>
<dbReference type="InParanoid" id="A0A7M7G641"/>
<evidence type="ECO:0000256" key="1">
    <source>
        <dbReference type="ARBA" id="ARBA00004651"/>
    </source>
</evidence>
<dbReference type="SMR" id="A0A7M7G641"/>
<dbReference type="SUPFAM" id="SSF103473">
    <property type="entry name" value="MFS general substrate transporter"/>
    <property type="match status" value="1"/>
</dbReference>
<keyword evidence="8" id="KW-0325">Glycoprotein</keyword>
<feature type="transmembrane region" description="Helical" evidence="10">
    <location>
        <begin position="87"/>
        <end position="107"/>
    </location>
</feature>
<dbReference type="AlphaFoldDB" id="A0A7M7G641"/>
<feature type="transmembrane region" description="Helical" evidence="10">
    <location>
        <begin position="41"/>
        <end position="60"/>
    </location>
</feature>
<reference evidence="12" key="1">
    <citation type="submission" date="2021-01" db="UniProtKB">
        <authorList>
            <consortium name="EnsemblMetazoa"/>
        </authorList>
    </citation>
    <scope>IDENTIFICATION</scope>
</reference>
<keyword evidence="3" id="KW-1003">Cell membrane</keyword>
<feature type="transmembrane region" description="Helical" evidence="10">
    <location>
        <begin position="425"/>
        <end position="445"/>
    </location>
</feature>
<dbReference type="InterPro" id="IPR036259">
    <property type="entry name" value="MFS_trans_sf"/>
</dbReference>
<proteinExistence type="predicted"/>
<dbReference type="GO" id="GO:0022857">
    <property type="term" value="F:transmembrane transporter activity"/>
    <property type="evidence" value="ECO:0007669"/>
    <property type="project" value="InterPro"/>
</dbReference>
<dbReference type="Proteomes" id="UP000002358">
    <property type="component" value="Chromosome 3"/>
</dbReference>
<comment type="subcellular location">
    <subcellularLocation>
        <location evidence="1">Cell membrane</location>
        <topology evidence="1">Multi-pass membrane protein</topology>
    </subcellularLocation>
</comment>
<feature type="transmembrane region" description="Helical" evidence="10">
    <location>
        <begin position="355"/>
        <end position="377"/>
    </location>
</feature>
<dbReference type="PANTHER" id="PTHR48021:SF46">
    <property type="entry name" value="MAJOR FACILITATOR SUPERFAMILY (MFS) PROFILE DOMAIN-CONTAINING PROTEIN"/>
    <property type="match status" value="1"/>
</dbReference>
<evidence type="ECO:0000256" key="5">
    <source>
        <dbReference type="ARBA" id="ARBA00022692"/>
    </source>
</evidence>
<feature type="transmembrane region" description="Helical" evidence="10">
    <location>
        <begin position="457"/>
        <end position="476"/>
    </location>
</feature>
<keyword evidence="7 10" id="KW-0472">Membrane</keyword>
<dbReference type="InterPro" id="IPR050549">
    <property type="entry name" value="MFS_Trehalose_Transporter"/>
</dbReference>
<keyword evidence="13" id="KW-1185">Reference proteome</keyword>
<dbReference type="KEGG" id="nvi:100121131"/>